<dbReference type="GO" id="GO:0020037">
    <property type="term" value="F:heme binding"/>
    <property type="evidence" value="ECO:0007669"/>
    <property type="project" value="InterPro"/>
</dbReference>
<dbReference type="GO" id="GO:0005506">
    <property type="term" value="F:iron ion binding"/>
    <property type="evidence" value="ECO:0007669"/>
    <property type="project" value="InterPro"/>
</dbReference>
<comment type="cofactor">
    <cofactor evidence="1">
        <name>heme</name>
        <dbReference type="ChEBI" id="CHEBI:30413"/>
    </cofactor>
</comment>
<evidence type="ECO:0000256" key="12">
    <source>
        <dbReference type="ARBA" id="ARBA00023136"/>
    </source>
</evidence>
<evidence type="ECO:0000256" key="8">
    <source>
        <dbReference type="ARBA" id="ARBA00022848"/>
    </source>
</evidence>
<reference evidence="14" key="1">
    <citation type="submission" date="2022-03" db="EMBL/GenBank/DDBJ databases">
        <authorList>
            <person name="Alioto T."/>
            <person name="Alioto T."/>
            <person name="Gomez Garrido J."/>
        </authorList>
    </citation>
    <scope>NUCLEOTIDE SEQUENCE</scope>
</reference>
<dbReference type="AlphaFoldDB" id="A0AAD1WMM3"/>
<evidence type="ECO:0000256" key="10">
    <source>
        <dbReference type="ARBA" id="ARBA00023004"/>
    </source>
</evidence>
<dbReference type="PANTHER" id="PTHR24300:SF84">
    <property type="entry name" value="CYTOCHROME P450, FAMILY 2, SUBFAMILY T, POLYPEPTIDE 4"/>
    <property type="match status" value="1"/>
</dbReference>
<dbReference type="SUPFAM" id="SSF48264">
    <property type="entry name" value="Cytochrome P450"/>
    <property type="match status" value="1"/>
</dbReference>
<dbReference type="Gene3D" id="1.10.630.10">
    <property type="entry name" value="Cytochrome P450"/>
    <property type="match status" value="1"/>
</dbReference>
<evidence type="ECO:0000256" key="13">
    <source>
        <dbReference type="SAM" id="Phobius"/>
    </source>
</evidence>
<keyword evidence="6" id="KW-0479">Metal-binding</keyword>
<evidence type="ECO:0000256" key="1">
    <source>
        <dbReference type="ARBA" id="ARBA00001971"/>
    </source>
</evidence>
<dbReference type="InterPro" id="IPR002401">
    <property type="entry name" value="Cyt_P450_E_grp-I"/>
</dbReference>
<feature type="transmembrane region" description="Helical" evidence="13">
    <location>
        <begin position="14"/>
        <end position="33"/>
    </location>
</feature>
<dbReference type="GO" id="GO:0005789">
    <property type="term" value="C:endoplasmic reticulum membrane"/>
    <property type="evidence" value="ECO:0007669"/>
    <property type="project" value="UniProtKB-SubCell"/>
</dbReference>
<dbReference type="FunFam" id="1.10.630.10:FF:000238">
    <property type="entry name" value="Cytochrome P450 2A6"/>
    <property type="match status" value="1"/>
</dbReference>
<accession>A0AAD1WMM3</accession>
<dbReference type="PANTHER" id="PTHR24300">
    <property type="entry name" value="CYTOCHROME P450 508A4-RELATED"/>
    <property type="match status" value="1"/>
</dbReference>
<evidence type="ECO:0000313" key="14">
    <source>
        <dbReference type="EMBL" id="CAH2314057.1"/>
    </source>
</evidence>
<comment type="similarity">
    <text evidence="4">Belongs to the cytochrome P450 family.</text>
</comment>
<dbReference type="GO" id="GO:0019373">
    <property type="term" value="P:epoxygenase P450 pathway"/>
    <property type="evidence" value="ECO:0007669"/>
    <property type="project" value="TreeGrafter"/>
</dbReference>
<dbReference type="GO" id="GO:0016712">
    <property type="term" value="F:oxidoreductase activity, acting on paired donors, with incorporation or reduction of molecular oxygen, reduced flavin or flavoprotein as one donor, and incorporation of one atom of oxygen"/>
    <property type="evidence" value="ECO:0007669"/>
    <property type="project" value="TreeGrafter"/>
</dbReference>
<evidence type="ECO:0000256" key="3">
    <source>
        <dbReference type="ARBA" id="ARBA00004406"/>
    </source>
</evidence>
<name>A0AAD1WMM3_PELCU</name>
<dbReference type="EMBL" id="OW240920">
    <property type="protein sequence ID" value="CAH2314057.1"/>
    <property type="molecule type" value="Genomic_DNA"/>
</dbReference>
<dbReference type="GO" id="GO:0006805">
    <property type="term" value="P:xenobiotic metabolic process"/>
    <property type="evidence" value="ECO:0007669"/>
    <property type="project" value="TreeGrafter"/>
</dbReference>
<dbReference type="Pfam" id="PF00067">
    <property type="entry name" value="p450"/>
    <property type="match status" value="1"/>
</dbReference>
<evidence type="ECO:0000256" key="4">
    <source>
        <dbReference type="ARBA" id="ARBA00010617"/>
    </source>
</evidence>
<dbReference type="InterPro" id="IPR050182">
    <property type="entry name" value="Cytochrome_P450_fam2"/>
</dbReference>
<dbReference type="InterPro" id="IPR036396">
    <property type="entry name" value="Cyt_P450_sf"/>
</dbReference>
<dbReference type="Proteomes" id="UP001295444">
    <property type="component" value="Chromosome 09"/>
</dbReference>
<keyword evidence="5" id="KW-0349">Heme</keyword>
<dbReference type="GO" id="GO:0008392">
    <property type="term" value="F:arachidonate epoxygenase activity"/>
    <property type="evidence" value="ECO:0007669"/>
    <property type="project" value="TreeGrafter"/>
</dbReference>
<evidence type="ECO:0000313" key="15">
    <source>
        <dbReference type="Proteomes" id="UP001295444"/>
    </source>
</evidence>
<gene>
    <name evidence="14" type="ORF">PECUL_23A052964</name>
</gene>
<evidence type="ECO:0000256" key="9">
    <source>
        <dbReference type="ARBA" id="ARBA00023002"/>
    </source>
</evidence>
<keyword evidence="13" id="KW-1133">Transmembrane helix</keyword>
<organism evidence="14 15">
    <name type="scientific">Pelobates cultripes</name>
    <name type="common">Western spadefoot toad</name>
    <dbReference type="NCBI Taxonomy" id="61616"/>
    <lineage>
        <taxon>Eukaryota</taxon>
        <taxon>Metazoa</taxon>
        <taxon>Chordata</taxon>
        <taxon>Craniata</taxon>
        <taxon>Vertebrata</taxon>
        <taxon>Euteleostomi</taxon>
        <taxon>Amphibia</taxon>
        <taxon>Batrachia</taxon>
        <taxon>Anura</taxon>
        <taxon>Pelobatoidea</taxon>
        <taxon>Pelobatidae</taxon>
        <taxon>Pelobates</taxon>
    </lineage>
</organism>
<dbReference type="PRINTS" id="PR00463">
    <property type="entry name" value="EP450I"/>
</dbReference>
<keyword evidence="12 13" id="KW-0472">Membrane</keyword>
<evidence type="ECO:0000256" key="5">
    <source>
        <dbReference type="ARBA" id="ARBA00022617"/>
    </source>
</evidence>
<evidence type="ECO:0000256" key="11">
    <source>
        <dbReference type="ARBA" id="ARBA00023033"/>
    </source>
</evidence>
<evidence type="ECO:0000256" key="7">
    <source>
        <dbReference type="ARBA" id="ARBA00022824"/>
    </source>
</evidence>
<sequence>MSTDIGTGSESIELRYFIITFIVLCVSYLLLFWKKKGNLPPGPRPLPIVGNLHQINTKDLVKSIDDLSKKFGSVFTIYLGPRPSVVLYGYKAVKEALVDQADSFSGRGQFPAVQRFTQGNGIAFSNGEKWKVLRRFALTTLRNFGMGKKSVEERIQEEAHFLLKELRKTKHSLVYEDINNYAVPVITCTYALDHAFVYFQSFLQILLASTSETAVLINSCWRDNSIFGLNWVFWAFYKNERSAHRKLDPGLGSRVGGGRRDPSQARSPRHLIDCQLVHLQNLCSGQTNQEPANSVNMSGFVVHSHFVLIMAVEALSGVMRRSVTSTRHPLKKKKVHQEIDKVIGRNRCPTIDDRSRMPYTDAVIHEIQRFTNIIPLSLPHCVTEDTNFRGFVLPKGTGVIPVLASVHADPEKYKEPQNFNPQNFLDENNRFMSNSAFMPFSTGS</sequence>
<keyword evidence="8" id="KW-0492">Microsome</keyword>
<keyword evidence="13" id="KW-0812">Transmembrane</keyword>
<dbReference type="InterPro" id="IPR001128">
    <property type="entry name" value="Cyt_P450"/>
</dbReference>
<keyword evidence="15" id="KW-1185">Reference proteome</keyword>
<keyword evidence="11" id="KW-0503">Monooxygenase</keyword>
<protein>
    <submittedName>
        <fullName evidence="14">Cytochrome P450 2F2</fullName>
    </submittedName>
</protein>
<proteinExistence type="inferred from homology"/>
<keyword evidence="10" id="KW-0408">Iron</keyword>
<comment type="subcellular location">
    <subcellularLocation>
        <location evidence="3">Endoplasmic reticulum membrane</location>
        <topology evidence="3">Peripheral membrane protein</topology>
    </subcellularLocation>
    <subcellularLocation>
        <location evidence="2">Microsome membrane</location>
        <topology evidence="2">Peripheral membrane protein</topology>
    </subcellularLocation>
</comment>
<keyword evidence="7" id="KW-0256">Endoplasmic reticulum</keyword>
<evidence type="ECO:0000256" key="6">
    <source>
        <dbReference type="ARBA" id="ARBA00022723"/>
    </source>
</evidence>
<evidence type="ECO:0000256" key="2">
    <source>
        <dbReference type="ARBA" id="ARBA00004174"/>
    </source>
</evidence>
<keyword evidence="9" id="KW-0560">Oxidoreductase</keyword>